<dbReference type="AlphaFoldDB" id="A0A918V8U3"/>
<evidence type="ECO:0000313" key="3">
    <source>
        <dbReference type="Proteomes" id="UP000623010"/>
    </source>
</evidence>
<dbReference type="EMBL" id="BMWH01000005">
    <property type="protein sequence ID" value="GGZ82236.1"/>
    <property type="molecule type" value="Genomic_DNA"/>
</dbReference>
<comment type="caution">
    <text evidence="2">The sequence shown here is derived from an EMBL/GenBank/DDBJ whole genome shotgun (WGS) entry which is preliminary data.</text>
</comment>
<evidence type="ECO:0000313" key="2">
    <source>
        <dbReference type="EMBL" id="GGZ82236.1"/>
    </source>
</evidence>
<accession>A0A918V8U3</accession>
<evidence type="ECO:0000256" key="1">
    <source>
        <dbReference type="SAM" id="MobiDB-lite"/>
    </source>
</evidence>
<name>A0A918V8U3_9ACTN</name>
<reference evidence="2" key="1">
    <citation type="journal article" date="2014" name="Int. J. Syst. Evol. Microbiol.">
        <title>Complete genome sequence of Corynebacterium casei LMG S-19264T (=DSM 44701T), isolated from a smear-ripened cheese.</title>
        <authorList>
            <consortium name="US DOE Joint Genome Institute (JGI-PGF)"/>
            <person name="Walter F."/>
            <person name="Albersmeier A."/>
            <person name="Kalinowski J."/>
            <person name="Ruckert C."/>
        </authorList>
    </citation>
    <scope>NUCLEOTIDE SEQUENCE</scope>
    <source>
        <strain evidence="2">JCM 5016</strain>
    </source>
</reference>
<keyword evidence="3" id="KW-1185">Reference proteome</keyword>
<sequence>MAVQYFWRHPLAEKVREEGREEGRKEGREEGRKEGRIQNRAEMILRILEWRDVPVPESVRQRVMSCTGLDQLETWGRRAVHAATAEDLFTEDKA</sequence>
<dbReference type="RefSeq" id="WP_190057008.1">
    <property type="nucleotide sequence ID" value="NZ_BMWH01000005.1"/>
</dbReference>
<reference evidence="2" key="2">
    <citation type="submission" date="2020-09" db="EMBL/GenBank/DDBJ databases">
        <authorList>
            <person name="Sun Q."/>
            <person name="Ohkuma M."/>
        </authorList>
    </citation>
    <scope>NUCLEOTIDE SEQUENCE</scope>
    <source>
        <strain evidence="2">JCM 5016</strain>
    </source>
</reference>
<protein>
    <submittedName>
        <fullName evidence="2">Uncharacterized protein</fullName>
    </submittedName>
</protein>
<gene>
    <name evidence="2" type="ORF">GCM10010389_20220</name>
</gene>
<dbReference type="PANTHER" id="PTHR34613">
    <property type="entry name" value="SLL0800 PROTEIN"/>
    <property type="match status" value="1"/>
</dbReference>
<proteinExistence type="predicted"/>
<organism evidence="2 3">
    <name type="scientific">Streptomyces echinoruber</name>
    <dbReference type="NCBI Taxonomy" id="68898"/>
    <lineage>
        <taxon>Bacteria</taxon>
        <taxon>Bacillati</taxon>
        <taxon>Actinomycetota</taxon>
        <taxon>Actinomycetes</taxon>
        <taxon>Kitasatosporales</taxon>
        <taxon>Streptomycetaceae</taxon>
        <taxon>Streptomyces</taxon>
    </lineage>
</organism>
<feature type="region of interest" description="Disordered" evidence="1">
    <location>
        <begin position="16"/>
        <end position="35"/>
    </location>
</feature>
<dbReference type="PANTHER" id="PTHR34613:SF1">
    <property type="entry name" value="SLL6017 PROTEIN"/>
    <property type="match status" value="1"/>
</dbReference>
<dbReference type="Proteomes" id="UP000623010">
    <property type="component" value="Unassembled WGS sequence"/>
</dbReference>